<feature type="chain" id="PRO_5035229548" description="Bifunctional inhibitor/plant lipid transfer protein/seed storage helical domain-containing protein" evidence="2">
    <location>
        <begin position="21"/>
        <end position="135"/>
    </location>
</feature>
<feature type="domain" description="Bifunctional inhibitor/plant lipid transfer protein/seed storage helical" evidence="3">
    <location>
        <begin position="14"/>
        <end position="103"/>
    </location>
</feature>
<keyword evidence="2" id="KW-0732">Signal</keyword>
<feature type="signal peptide" evidence="2">
    <location>
        <begin position="1"/>
        <end position="20"/>
    </location>
</feature>
<dbReference type="PANTHER" id="PTHR33044">
    <property type="entry name" value="BIFUNCTIONAL INHIBITOR/LIPID-TRANSFER PROTEIN/SEED STORAGE 2S ALBUMIN SUPERFAMILY PROTEIN-RELATED"/>
    <property type="match status" value="1"/>
</dbReference>
<dbReference type="CDD" id="cd00010">
    <property type="entry name" value="AAI_LTSS"/>
    <property type="match status" value="1"/>
</dbReference>
<accession>A0A8J5VB10</accession>
<keyword evidence="5" id="KW-1185">Reference proteome</keyword>
<evidence type="ECO:0000256" key="1">
    <source>
        <dbReference type="ARBA" id="ARBA00009748"/>
    </source>
</evidence>
<dbReference type="Proteomes" id="UP000729402">
    <property type="component" value="Unassembled WGS sequence"/>
</dbReference>
<dbReference type="EMBL" id="JAAALK010000287">
    <property type="protein sequence ID" value="KAG8058530.1"/>
    <property type="molecule type" value="Genomic_DNA"/>
</dbReference>
<evidence type="ECO:0000313" key="4">
    <source>
        <dbReference type="EMBL" id="KAG8058530.1"/>
    </source>
</evidence>
<dbReference type="Pfam" id="PF14368">
    <property type="entry name" value="LTP_2"/>
    <property type="match status" value="1"/>
</dbReference>
<evidence type="ECO:0000313" key="5">
    <source>
        <dbReference type="Proteomes" id="UP000729402"/>
    </source>
</evidence>
<name>A0A8J5VB10_ZIZPA</name>
<gene>
    <name evidence="4" type="ORF">GUJ93_ZPchr0002g26615</name>
</gene>
<dbReference type="AlphaFoldDB" id="A0A8J5VB10"/>
<sequence>MARFLPVVFVLVAAAAAVGADGEYCRDTLGALLTCHDFMFEGAPVASPACCAAYNAAFDADPFCLCYIANGVYGRSTGYSVNVTHAMEIPISCGLVTPPIELCGMQGLVLPPYEPSAAQSPAATAASRLPPRWQS</sequence>
<evidence type="ECO:0000256" key="2">
    <source>
        <dbReference type="SAM" id="SignalP"/>
    </source>
</evidence>
<comment type="similarity">
    <text evidence="1">Belongs to the plant LTP family.</text>
</comment>
<dbReference type="InterPro" id="IPR016140">
    <property type="entry name" value="Bifunc_inhib/LTP/seed_store"/>
</dbReference>
<organism evidence="4 5">
    <name type="scientific">Zizania palustris</name>
    <name type="common">Northern wild rice</name>
    <dbReference type="NCBI Taxonomy" id="103762"/>
    <lineage>
        <taxon>Eukaryota</taxon>
        <taxon>Viridiplantae</taxon>
        <taxon>Streptophyta</taxon>
        <taxon>Embryophyta</taxon>
        <taxon>Tracheophyta</taxon>
        <taxon>Spermatophyta</taxon>
        <taxon>Magnoliopsida</taxon>
        <taxon>Liliopsida</taxon>
        <taxon>Poales</taxon>
        <taxon>Poaceae</taxon>
        <taxon>BOP clade</taxon>
        <taxon>Oryzoideae</taxon>
        <taxon>Oryzeae</taxon>
        <taxon>Zizaniinae</taxon>
        <taxon>Zizania</taxon>
    </lineage>
</organism>
<reference evidence="4" key="2">
    <citation type="submission" date="2021-02" db="EMBL/GenBank/DDBJ databases">
        <authorList>
            <person name="Kimball J.A."/>
            <person name="Haas M.W."/>
            <person name="Macchietto M."/>
            <person name="Kono T."/>
            <person name="Duquette J."/>
            <person name="Shao M."/>
        </authorList>
    </citation>
    <scope>NUCLEOTIDE SEQUENCE</scope>
    <source>
        <tissue evidence="4">Fresh leaf tissue</tissue>
    </source>
</reference>
<protein>
    <recommendedName>
        <fullName evidence="3">Bifunctional inhibitor/plant lipid transfer protein/seed storage helical domain-containing protein</fullName>
    </recommendedName>
</protein>
<dbReference type="InterPro" id="IPR043325">
    <property type="entry name" value="LTSS"/>
</dbReference>
<proteinExistence type="inferred from homology"/>
<evidence type="ECO:0000259" key="3">
    <source>
        <dbReference type="Pfam" id="PF14368"/>
    </source>
</evidence>
<comment type="caution">
    <text evidence="4">The sequence shown here is derived from an EMBL/GenBank/DDBJ whole genome shotgun (WGS) entry which is preliminary data.</text>
</comment>
<dbReference type="OrthoDB" id="682872at2759"/>
<reference evidence="4" key="1">
    <citation type="journal article" date="2021" name="bioRxiv">
        <title>Whole Genome Assembly and Annotation of Northern Wild Rice, Zizania palustris L., Supports a Whole Genome Duplication in the Zizania Genus.</title>
        <authorList>
            <person name="Haas M."/>
            <person name="Kono T."/>
            <person name="Macchietto M."/>
            <person name="Millas R."/>
            <person name="McGilp L."/>
            <person name="Shao M."/>
            <person name="Duquette J."/>
            <person name="Hirsch C.N."/>
            <person name="Kimball J."/>
        </authorList>
    </citation>
    <scope>NUCLEOTIDE SEQUENCE</scope>
    <source>
        <tissue evidence="4">Fresh leaf tissue</tissue>
    </source>
</reference>